<dbReference type="InterPro" id="IPR034741">
    <property type="entry name" value="Terpene_cyclase-like_1_C"/>
</dbReference>
<feature type="domain" description="Terpene synthase metal-binding" evidence="5">
    <location>
        <begin position="602"/>
        <end position="837"/>
    </location>
</feature>
<evidence type="ECO:0000259" key="4">
    <source>
        <dbReference type="Pfam" id="PF01397"/>
    </source>
</evidence>
<evidence type="ECO:0000256" key="2">
    <source>
        <dbReference type="ARBA" id="ARBA00022723"/>
    </source>
</evidence>
<dbReference type="SFLD" id="SFLDS00005">
    <property type="entry name" value="Isoprenoid_Synthase_Type_I"/>
    <property type="match status" value="1"/>
</dbReference>
<dbReference type="PANTHER" id="PTHR31739">
    <property type="entry name" value="ENT-COPALYL DIPHOSPHATE SYNTHASE, CHLOROPLASTIC"/>
    <property type="match status" value="1"/>
</dbReference>
<name>A0ABP1BBM9_9BRYO</name>
<evidence type="ECO:0000313" key="7">
    <source>
        <dbReference type="Proteomes" id="UP001497522"/>
    </source>
</evidence>
<dbReference type="InterPro" id="IPR036965">
    <property type="entry name" value="Terpene_synth_N_sf"/>
</dbReference>
<dbReference type="SUPFAM" id="SSF48576">
    <property type="entry name" value="Terpenoid synthases"/>
    <property type="match status" value="1"/>
</dbReference>
<keyword evidence="2" id="KW-0479">Metal-binding</keyword>
<proteinExistence type="predicted"/>
<evidence type="ECO:0000256" key="3">
    <source>
        <dbReference type="ARBA" id="ARBA00022842"/>
    </source>
</evidence>
<gene>
    <name evidence="6" type="ORF">CSSPJE1EN2_LOCUS15137</name>
</gene>
<organism evidence="6 7">
    <name type="scientific">Sphagnum jensenii</name>
    <dbReference type="NCBI Taxonomy" id="128206"/>
    <lineage>
        <taxon>Eukaryota</taxon>
        <taxon>Viridiplantae</taxon>
        <taxon>Streptophyta</taxon>
        <taxon>Embryophyta</taxon>
        <taxon>Bryophyta</taxon>
        <taxon>Sphagnophytina</taxon>
        <taxon>Sphagnopsida</taxon>
        <taxon>Sphagnales</taxon>
        <taxon>Sphagnaceae</taxon>
        <taxon>Sphagnum</taxon>
    </lineage>
</organism>
<dbReference type="Pfam" id="PF03936">
    <property type="entry name" value="Terpene_synth_C"/>
    <property type="match status" value="1"/>
</dbReference>
<comment type="cofactor">
    <cofactor evidence="1">
        <name>Mg(2+)</name>
        <dbReference type="ChEBI" id="CHEBI:18420"/>
    </cofactor>
</comment>
<dbReference type="SFLD" id="SFLDG01019">
    <property type="entry name" value="Terpene_Cyclase_Like_1_C_Termi"/>
    <property type="match status" value="1"/>
</dbReference>
<dbReference type="InterPro" id="IPR044814">
    <property type="entry name" value="Terpene_cyclase_plant_C1"/>
</dbReference>
<dbReference type="Pfam" id="PF01397">
    <property type="entry name" value="Terpene_synth"/>
    <property type="match status" value="1"/>
</dbReference>
<dbReference type="InterPro" id="IPR050148">
    <property type="entry name" value="Terpene_synthase-like"/>
</dbReference>
<dbReference type="InterPro" id="IPR008930">
    <property type="entry name" value="Terpenoid_cyclase/PrenylTrfase"/>
</dbReference>
<protein>
    <submittedName>
        <fullName evidence="6">Uncharacterized protein</fullName>
    </submittedName>
</protein>
<dbReference type="SUPFAM" id="SSF48239">
    <property type="entry name" value="Terpenoid cyclases/Protein prenyltransferases"/>
    <property type="match status" value="2"/>
</dbReference>
<dbReference type="InterPro" id="IPR001906">
    <property type="entry name" value="Terpene_synth_N"/>
</dbReference>
<evidence type="ECO:0000256" key="1">
    <source>
        <dbReference type="ARBA" id="ARBA00001946"/>
    </source>
</evidence>
<dbReference type="InterPro" id="IPR008949">
    <property type="entry name" value="Isoprenoid_synthase_dom_sf"/>
</dbReference>
<evidence type="ECO:0000259" key="5">
    <source>
        <dbReference type="Pfam" id="PF03936"/>
    </source>
</evidence>
<dbReference type="Gene3D" id="1.50.10.160">
    <property type="match status" value="1"/>
</dbReference>
<dbReference type="SFLD" id="SFLDG01014">
    <property type="entry name" value="Terpene_Cyclase_Like_1_N-term"/>
    <property type="match status" value="1"/>
</dbReference>
<dbReference type="SFLD" id="SFLDG01605">
    <property type="entry name" value="Terpene_Cyclase_Like_1_N-term"/>
    <property type="match status" value="1"/>
</dbReference>
<feature type="domain" description="Terpene synthase N-terminal" evidence="4">
    <location>
        <begin position="325"/>
        <end position="531"/>
    </location>
</feature>
<dbReference type="Gene3D" id="1.50.10.130">
    <property type="entry name" value="Terpene synthase, N-terminal domain"/>
    <property type="match status" value="1"/>
</dbReference>
<reference evidence="6" key="1">
    <citation type="submission" date="2024-03" db="EMBL/GenBank/DDBJ databases">
        <authorList>
            <consortium name="ELIXIR-Norway"/>
            <consortium name="Elixir Norway"/>
        </authorList>
    </citation>
    <scope>NUCLEOTIDE SEQUENCE</scope>
</reference>
<dbReference type="EMBL" id="OZ023704">
    <property type="protein sequence ID" value="CAK9872567.1"/>
    <property type="molecule type" value="Genomic_DNA"/>
</dbReference>
<keyword evidence="7" id="KW-1185">Reference proteome</keyword>
<accession>A0ABP1BBM9</accession>
<dbReference type="Gene3D" id="1.10.600.10">
    <property type="entry name" value="Farnesyl Diphosphate Synthase"/>
    <property type="match status" value="1"/>
</dbReference>
<keyword evidence="3" id="KW-0460">Magnesium</keyword>
<evidence type="ECO:0000313" key="6">
    <source>
        <dbReference type="EMBL" id="CAK9872567.1"/>
    </source>
</evidence>
<sequence length="893" mass="101885">MAYYLPMVQYINQDVVQNLNSMPVITLNGLKGQPLRWHSALVHRVPVISTAKCHPRRLSTVLRADLNRVDGFSPFSGISSGARSSASATPHPLQATVPTQTADAYLQPVTSDLQSPSYAPDVWKENPPQLLETVDQSSIEGEQLMEWINTIKGYFRSMTMGNISVSPYDTAWVALVPALDGSGGPQFPKSLQWIIDNQLPDGDWAACDFFLGFDRVCNTLACVIALKTWRSGAENVERGLEFIRLNLGKIEEGDPAHMPIGFEIVFPTMLEEAKALGLDLPYESPILQSIHAARAEKLKKVPMEILHNYPTTLVHSLEGLHKDLDWDKLLRLQCANGSFLCSPASTACALAYTKDEKCLDYLNKLLVNFDNAVPNVYPVDLFEHLWMVDRLERLGVSHYFKQEIKDALEYVYRYWTDFGIAWAGNLNVQDIDDTAMGFRLLRLHGFDVSEDCFREFYKDGEFFCMPGQTSQAVTGIFNFYRASQTLFPGETLLEKGRSFAKIFLENKHAKGECYDKWILTKDLDGEVEHALNFPWYASVPRIDHRTYLDHYGTDDIWIGKCLYRMPYVNNKVFLDLAKADFNLCQSIHQKELEEVIRWNAKCNFQELKFARQKSVECYFSAAATMFEPEMAQARLVWARCSVLATLLDDYFDVAGTIEELRLFLEAVKRWDSTMVEGLSAKARVLFAGLYNTVNSISQEACLVQGRDVSHHLRYFWERFLTPALTEREWIESNYVPTMQEYMKVAEPSIAAEPILLSTLFFVPGELLSDEVIASYDYHHVMQLVNRAGRLLNDIQGLKRELGQRKKSSVVLYMIEHPEITELEAIAQLQNIIENTMQQLNWEVIRPTSVPSACKQLHFNFARIMNLFYRRTDGWSSPTEMADLVKKVLYDVVS</sequence>
<dbReference type="Proteomes" id="UP001497522">
    <property type="component" value="Chromosome 3"/>
</dbReference>
<dbReference type="InterPro" id="IPR005630">
    <property type="entry name" value="Terpene_synthase_metal-bd"/>
</dbReference>
<dbReference type="CDD" id="cd00684">
    <property type="entry name" value="Terpene_cyclase_plant_C1"/>
    <property type="match status" value="1"/>
</dbReference>
<dbReference type="PANTHER" id="PTHR31739:SF4">
    <property type="entry name" value="ENT-COPALYL DIPHOSPHATE SYNTHASE, CHLOROPLASTIC"/>
    <property type="match status" value="1"/>
</dbReference>